<dbReference type="PANTHER" id="PTHR23150:SF19">
    <property type="entry name" value="FORMYLGLYCINE-GENERATING ENZYME"/>
    <property type="match status" value="1"/>
</dbReference>
<dbReference type="Proteomes" id="UP000198131">
    <property type="component" value="Unassembled WGS sequence"/>
</dbReference>
<dbReference type="InterPro" id="IPR005532">
    <property type="entry name" value="SUMF_dom"/>
</dbReference>
<dbReference type="OrthoDB" id="1491336at2"/>
<feature type="compositionally biased region" description="Low complexity" evidence="1">
    <location>
        <begin position="32"/>
        <end position="41"/>
    </location>
</feature>
<dbReference type="InterPro" id="IPR042095">
    <property type="entry name" value="SUMF_sf"/>
</dbReference>
<feature type="region of interest" description="Disordered" evidence="1">
    <location>
        <begin position="19"/>
        <end position="41"/>
    </location>
</feature>
<dbReference type="EMBL" id="FYEW01000001">
    <property type="protein sequence ID" value="SNC65185.1"/>
    <property type="molecule type" value="Genomic_DNA"/>
</dbReference>
<dbReference type="SUPFAM" id="SSF56436">
    <property type="entry name" value="C-type lectin-like"/>
    <property type="match status" value="1"/>
</dbReference>
<dbReference type="AlphaFoldDB" id="A0A212TGT8"/>
<dbReference type="InterPro" id="IPR016187">
    <property type="entry name" value="CTDL_fold"/>
</dbReference>
<keyword evidence="5" id="KW-1185">Reference proteome</keyword>
<proteinExistence type="predicted"/>
<evidence type="ECO:0000259" key="3">
    <source>
        <dbReference type="Pfam" id="PF03781"/>
    </source>
</evidence>
<feature type="domain" description="Sulfatase-modifying factor enzyme-like" evidence="3">
    <location>
        <begin position="49"/>
        <end position="284"/>
    </location>
</feature>
<name>A0A212TGT8_9BACT</name>
<feature type="compositionally biased region" description="Pro residues" evidence="1">
    <location>
        <begin position="22"/>
        <end position="31"/>
    </location>
</feature>
<sequence length="288" mass="31951">MKTMIAVALLSILSACSQAQQTPPPLPPTTPPATSQTSSKTTINSIDMEFIAIPAGRFLMGAGNQVPGAYDTEKPQHPVTISRAFSIGKNEVTQAQWEAVMGSNPYTLDRSNPYYNVPGMKERITRPTHPATVSWLDAQEFIKRLNAKEGHNLYRLPTEAEWEYAARAGTTTAYSFGDNIGELSRYAWHGEDFAKGGTHPVGQKLPNPWGLYDVHGNAWEWVQDFYSEYYYVNSPASDPQGPASGRQHVVRGGSWHVTADSWRSTFRKGYAPDYRGISIGFRLVMMAE</sequence>
<accession>A0A212TGT8</accession>
<evidence type="ECO:0000313" key="4">
    <source>
        <dbReference type="EMBL" id="SNC65185.1"/>
    </source>
</evidence>
<evidence type="ECO:0000256" key="2">
    <source>
        <dbReference type="SAM" id="SignalP"/>
    </source>
</evidence>
<dbReference type="Gene3D" id="3.90.1580.10">
    <property type="entry name" value="paralog of FGE (formylglycine-generating enzyme)"/>
    <property type="match status" value="1"/>
</dbReference>
<reference evidence="5" key="1">
    <citation type="submission" date="2017-06" db="EMBL/GenBank/DDBJ databases">
        <authorList>
            <person name="Varghese N."/>
            <person name="Submissions S."/>
        </authorList>
    </citation>
    <scope>NUCLEOTIDE SEQUENCE [LARGE SCALE GENOMIC DNA]</scope>
    <source>
        <strain evidence="5">DSM 11116</strain>
    </source>
</reference>
<organism evidence="4 5">
    <name type="scientific">Hymenobacter gelipurpurascens</name>
    <dbReference type="NCBI Taxonomy" id="89968"/>
    <lineage>
        <taxon>Bacteria</taxon>
        <taxon>Pseudomonadati</taxon>
        <taxon>Bacteroidota</taxon>
        <taxon>Cytophagia</taxon>
        <taxon>Cytophagales</taxon>
        <taxon>Hymenobacteraceae</taxon>
        <taxon>Hymenobacter</taxon>
    </lineage>
</organism>
<gene>
    <name evidence="4" type="ORF">SAMN06265337_1232</name>
</gene>
<dbReference type="RefSeq" id="WP_088842486.1">
    <property type="nucleotide sequence ID" value="NZ_FYEW01000001.1"/>
</dbReference>
<feature type="signal peptide" evidence="2">
    <location>
        <begin position="1"/>
        <end position="19"/>
    </location>
</feature>
<feature type="chain" id="PRO_5012465484" evidence="2">
    <location>
        <begin position="20"/>
        <end position="288"/>
    </location>
</feature>
<evidence type="ECO:0000313" key="5">
    <source>
        <dbReference type="Proteomes" id="UP000198131"/>
    </source>
</evidence>
<dbReference type="InterPro" id="IPR051043">
    <property type="entry name" value="Sulfatase_Mod_Factor_Kinase"/>
</dbReference>
<dbReference type="PANTHER" id="PTHR23150">
    <property type="entry name" value="SULFATASE MODIFYING FACTOR 1, 2"/>
    <property type="match status" value="1"/>
</dbReference>
<dbReference type="GO" id="GO:0120147">
    <property type="term" value="F:formylglycine-generating oxidase activity"/>
    <property type="evidence" value="ECO:0007669"/>
    <property type="project" value="TreeGrafter"/>
</dbReference>
<dbReference type="PROSITE" id="PS51257">
    <property type="entry name" value="PROKAR_LIPOPROTEIN"/>
    <property type="match status" value="1"/>
</dbReference>
<dbReference type="Pfam" id="PF03781">
    <property type="entry name" value="FGE-sulfatase"/>
    <property type="match status" value="1"/>
</dbReference>
<keyword evidence="2" id="KW-0732">Signal</keyword>
<protein>
    <submittedName>
        <fullName evidence="4">Formylglycine-generating enzyme, required for sulfatase activity, contains SUMF1/FGE domain</fullName>
    </submittedName>
</protein>
<evidence type="ECO:0000256" key="1">
    <source>
        <dbReference type="SAM" id="MobiDB-lite"/>
    </source>
</evidence>